<comment type="pathway">
    <text evidence="3">Protein modification; protein ubiquitination.</text>
</comment>
<dbReference type="GO" id="GO:0044314">
    <property type="term" value="P:protein K27-linked ubiquitination"/>
    <property type="evidence" value="ECO:0007669"/>
    <property type="project" value="Ensembl"/>
</dbReference>
<keyword evidence="9" id="KW-0862">Zinc</keyword>
<evidence type="ECO:0000259" key="14">
    <source>
        <dbReference type="PROSITE" id="PS50089"/>
    </source>
</evidence>
<name>A0A670I193_PODMU</name>
<evidence type="ECO:0000256" key="8">
    <source>
        <dbReference type="ARBA" id="ARBA00022786"/>
    </source>
</evidence>
<dbReference type="GO" id="GO:0005737">
    <property type="term" value="C:cytoplasm"/>
    <property type="evidence" value="ECO:0007669"/>
    <property type="project" value="Ensembl"/>
</dbReference>
<evidence type="ECO:0000256" key="10">
    <source>
        <dbReference type="ARBA" id="ARBA00023242"/>
    </source>
</evidence>
<dbReference type="GO" id="GO:0003677">
    <property type="term" value="F:DNA binding"/>
    <property type="evidence" value="ECO:0007669"/>
    <property type="project" value="Ensembl"/>
</dbReference>
<dbReference type="InterPro" id="IPR013083">
    <property type="entry name" value="Znf_RING/FYVE/PHD"/>
</dbReference>
<evidence type="ECO:0000256" key="9">
    <source>
        <dbReference type="ARBA" id="ARBA00022833"/>
    </source>
</evidence>
<protein>
    <recommendedName>
        <fullName evidence="4">RING-type E3 ubiquitin transferase</fullName>
        <ecNumber evidence="4">2.3.2.27</ecNumber>
    </recommendedName>
</protein>
<evidence type="ECO:0000256" key="13">
    <source>
        <dbReference type="SAM" id="MobiDB-lite"/>
    </source>
</evidence>
<dbReference type="GO" id="GO:0030424">
    <property type="term" value="C:axon"/>
    <property type="evidence" value="ECO:0007669"/>
    <property type="project" value="Ensembl"/>
</dbReference>
<keyword evidence="6" id="KW-0479">Metal-binding</keyword>
<evidence type="ECO:0000256" key="1">
    <source>
        <dbReference type="ARBA" id="ARBA00000900"/>
    </source>
</evidence>
<reference evidence="15 16" key="1">
    <citation type="journal article" date="2019" name="Proc. Natl. Acad. Sci. U.S.A.">
        <title>Regulatory changes in pterin and carotenoid genes underlie balanced color polymorphisms in the wall lizard.</title>
        <authorList>
            <person name="Andrade P."/>
            <person name="Pinho C."/>
            <person name="Perez I de Lanuza G."/>
            <person name="Afonso S."/>
            <person name="Brejcha J."/>
            <person name="Rubin C.J."/>
            <person name="Wallerman O."/>
            <person name="Pereira P."/>
            <person name="Sabatino S.J."/>
            <person name="Bellati A."/>
            <person name="Pellitteri-Rosa D."/>
            <person name="Bosakova Z."/>
            <person name="Bunikis I."/>
            <person name="Carretero M.A."/>
            <person name="Feiner N."/>
            <person name="Marsik P."/>
            <person name="Pauperio F."/>
            <person name="Salvi D."/>
            <person name="Soler L."/>
            <person name="While G.M."/>
            <person name="Uller T."/>
            <person name="Font E."/>
            <person name="Andersson L."/>
            <person name="Carneiro M."/>
        </authorList>
    </citation>
    <scope>NUCLEOTIDE SEQUENCE</scope>
</reference>
<dbReference type="SMART" id="SM00184">
    <property type="entry name" value="RING"/>
    <property type="match status" value="1"/>
</dbReference>
<feature type="region of interest" description="Disordered" evidence="13">
    <location>
        <begin position="283"/>
        <end position="308"/>
    </location>
</feature>
<evidence type="ECO:0000256" key="3">
    <source>
        <dbReference type="ARBA" id="ARBA00004906"/>
    </source>
</evidence>
<keyword evidence="10" id="KW-0539">Nucleus</keyword>
<dbReference type="InterPro" id="IPR051834">
    <property type="entry name" value="RING_finger_E3_ligase"/>
</dbReference>
<comment type="subcellular location">
    <subcellularLocation>
        <location evidence="2">Nucleus</location>
    </subcellularLocation>
</comment>
<evidence type="ECO:0000256" key="12">
    <source>
        <dbReference type="PROSITE-ProRule" id="PRU00175"/>
    </source>
</evidence>
<evidence type="ECO:0000313" key="16">
    <source>
        <dbReference type="Proteomes" id="UP000472272"/>
    </source>
</evidence>
<dbReference type="FunFam" id="3.30.40.10:FF:000054">
    <property type="entry name" value="E3 ubiquitin-protein ligase RLIM isoform X1"/>
    <property type="match status" value="1"/>
</dbReference>
<dbReference type="GO" id="GO:0045893">
    <property type="term" value="P:positive regulation of DNA-templated transcription"/>
    <property type="evidence" value="ECO:0007669"/>
    <property type="project" value="Ensembl"/>
</dbReference>
<comment type="catalytic activity">
    <reaction evidence="1">
        <text>S-ubiquitinyl-[E2 ubiquitin-conjugating enzyme]-L-cysteine + [acceptor protein]-L-lysine = [E2 ubiquitin-conjugating enzyme]-L-cysteine + N(6)-ubiquitinyl-[acceptor protein]-L-lysine.</text>
        <dbReference type="EC" id="2.3.2.27"/>
    </reaction>
</comment>
<dbReference type="OrthoDB" id="8062037at2759"/>
<keyword evidence="16" id="KW-1185">Reference proteome</keyword>
<dbReference type="PANTHER" id="PTHR45931:SF2">
    <property type="entry name" value="E3 UBIQUITIN-PROTEIN LIGASE RNF6"/>
    <property type="match status" value="1"/>
</dbReference>
<feature type="compositionally biased region" description="Basic and acidic residues" evidence="13">
    <location>
        <begin position="360"/>
        <end position="373"/>
    </location>
</feature>
<evidence type="ECO:0000256" key="11">
    <source>
        <dbReference type="ARBA" id="ARBA00038418"/>
    </source>
</evidence>
<dbReference type="GO" id="GO:0016605">
    <property type="term" value="C:PML body"/>
    <property type="evidence" value="ECO:0007669"/>
    <property type="project" value="Ensembl"/>
</dbReference>
<dbReference type="Proteomes" id="UP000472272">
    <property type="component" value="Chromosome 4"/>
</dbReference>
<dbReference type="InterPro" id="IPR058896">
    <property type="entry name" value="RNF6/12_N"/>
</dbReference>
<dbReference type="InterPro" id="IPR001841">
    <property type="entry name" value="Znf_RING"/>
</dbReference>
<feature type="region of interest" description="Disordered" evidence="13">
    <location>
        <begin position="657"/>
        <end position="677"/>
    </location>
</feature>
<gene>
    <name evidence="15" type="primary">RNF6</name>
</gene>
<dbReference type="PROSITE" id="PS50089">
    <property type="entry name" value="ZF_RING_2"/>
    <property type="match status" value="1"/>
</dbReference>
<dbReference type="GeneID" id="114595744"/>
<dbReference type="GO" id="GO:0060765">
    <property type="term" value="P:regulation of androgen receptor signaling pathway"/>
    <property type="evidence" value="ECO:0007669"/>
    <property type="project" value="Ensembl"/>
</dbReference>
<feature type="domain" description="RING-type" evidence="14">
    <location>
        <begin position="879"/>
        <end position="920"/>
    </location>
</feature>
<feature type="region of interest" description="Disordered" evidence="13">
    <location>
        <begin position="595"/>
        <end position="618"/>
    </location>
</feature>
<dbReference type="CTD" id="6049"/>
<dbReference type="RefSeq" id="XP_028582199.1">
    <property type="nucleotide sequence ID" value="XM_028726366.1"/>
</dbReference>
<feature type="compositionally biased region" description="Polar residues" evidence="13">
    <location>
        <begin position="595"/>
        <end position="608"/>
    </location>
</feature>
<evidence type="ECO:0000256" key="6">
    <source>
        <dbReference type="ARBA" id="ARBA00022723"/>
    </source>
</evidence>
<dbReference type="GO" id="GO:0070936">
    <property type="term" value="P:protein K48-linked ubiquitination"/>
    <property type="evidence" value="ECO:0007669"/>
    <property type="project" value="Ensembl"/>
</dbReference>
<comment type="similarity">
    <text evidence="11">Belongs to the RNF12 family.</text>
</comment>
<dbReference type="Pfam" id="PF13639">
    <property type="entry name" value="zf-RING_2"/>
    <property type="match status" value="1"/>
</dbReference>
<dbReference type="SUPFAM" id="SSF57850">
    <property type="entry name" value="RING/U-box"/>
    <property type="match status" value="1"/>
</dbReference>
<feature type="region of interest" description="Disordered" evidence="13">
    <location>
        <begin position="360"/>
        <end position="388"/>
    </location>
</feature>
<dbReference type="PANTHER" id="PTHR45931">
    <property type="entry name" value="SI:CH211-59O9.10"/>
    <property type="match status" value="1"/>
</dbReference>
<sequence>MCRPNAVFCISRERERKATAPLWSWRNLHITTPVTPAATPVDYSVLRNLAPFRCVWTKSRSIPDWLGMLGVGSPATSGGQHTDYLCFTLDALYLGKALDTTCPVAAYASVALAQREGSAARWPQSPQWSVPTRPPVSLGPPELAHPTRFPLWSLFLTCSDGTAGHAAFLRDALSRCMEWAGERRDPAPARFLAELRAEAPAAGGPLLPVHLGALQLAGLSVSCWICITFTLPVQRALKKNEDWNYLIRFSTSHLARDLYHFHLLAGLRDKEIFNSGVPRMDCSSSYSGEDGGQTTSQSHSGEDERQWQQERLNREEAYYQFINELSDEDYRLMRDHNLLGTPGEITANELQQRLLGAKEHLASHSDRENRDWEGGTVGDAETVGGNSTNSSLLEWLSTFHRTGNSSHSGQSGNQTWRAVSRANPSSGEFRFSLEININHEHNSVDAPGEELNGYLLGDPNGRQVENRSLIEESPIASRTRSRTLRETVGRAVASSRAGNVSGSVTQNAEVATQLFPGRLRNRSSAGLAAHNNVLDDNEHNIIRQRRIHRVSSVTVHRRRARTRRNARQRPEVLRLRSTFSSQFQSHLERRQRLNAQQIHRRSGQAQTAQPPPEQGEDQVPTLGITLEEEESTRPTTAPRRHPIITLDLQVRRIRTGENRDQDSIATRTRSRAGTADNAVSFESDREGFRQTVSRSEHAGIRTYVSTIRIPLRRISEIGLGESSSAALRSILRQIMTGFGELSSLMGTESDSEAQRSGQHSADTQSELFNVHTLSSIGEFSEASLRSRPAEQGSREWHGETNATQHYNQSNEAQGNRQFQDANSFVESGTLPILRLVPYLLLDESTSDHLRGLTKEQIDNLSTRNYGHPGAEEGEISKTCSVCINEYVSGNKLRQLPCMHEFHFHCIDRWLSENSTCPICRQPVVA</sequence>
<dbReference type="AlphaFoldDB" id="A0A670I193"/>
<evidence type="ECO:0000256" key="7">
    <source>
        <dbReference type="ARBA" id="ARBA00022771"/>
    </source>
</evidence>
<keyword evidence="8" id="KW-0833">Ubl conjugation pathway</keyword>
<dbReference type="GO" id="GO:0006511">
    <property type="term" value="P:ubiquitin-dependent protein catabolic process"/>
    <property type="evidence" value="ECO:0007669"/>
    <property type="project" value="Ensembl"/>
</dbReference>
<evidence type="ECO:0000256" key="5">
    <source>
        <dbReference type="ARBA" id="ARBA00022679"/>
    </source>
</evidence>
<evidence type="ECO:0000256" key="2">
    <source>
        <dbReference type="ARBA" id="ARBA00004123"/>
    </source>
</evidence>
<dbReference type="OMA" id="ESHEDNG"/>
<accession>A0A670I193</accession>
<keyword evidence="5" id="KW-0808">Transferase</keyword>
<dbReference type="GO" id="GO:0030517">
    <property type="term" value="P:negative regulation of axon extension"/>
    <property type="evidence" value="ECO:0007669"/>
    <property type="project" value="Ensembl"/>
</dbReference>
<dbReference type="GO" id="GO:0050681">
    <property type="term" value="F:nuclear androgen receptor binding"/>
    <property type="evidence" value="ECO:0007669"/>
    <property type="project" value="Ensembl"/>
</dbReference>
<feature type="compositionally biased region" description="Polar residues" evidence="13">
    <location>
        <begin position="283"/>
        <end position="299"/>
    </location>
</feature>
<dbReference type="GO" id="GO:0008270">
    <property type="term" value="F:zinc ion binding"/>
    <property type="evidence" value="ECO:0007669"/>
    <property type="project" value="UniProtKB-KW"/>
</dbReference>
<dbReference type="GO" id="GO:0061630">
    <property type="term" value="F:ubiquitin protein ligase activity"/>
    <property type="evidence" value="ECO:0007669"/>
    <property type="project" value="UniProtKB-EC"/>
</dbReference>
<reference evidence="15" key="2">
    <citation type="submission" date="2025-08" db="UniProtKB">
        <authorList>
            <consortium name="Ensembl"/>
        </authorList>
    </citation>
    <scope>IDENTIFICATION</scope>
</reference>
<dbReference type="Gene3D" id="3.30.40.10">
    <property type="entry name" value="Zinc/RING finger domain, C3HC4 (zinc finger)"/>
    <property type="match status" value="1"/>
</dbReference>
<dbReference type="GO" id="GO:0031965">
    <property type="term" value="C:nuclear membrane"/>
    <property type="evidence" value="ECO:0007669"/>
    <property type="project" value="Ensembl"/>
</dbReference>
<keyword evidence="7 12" id="KW-0863">Zinc-finger</keyword>
<dbReference type="Pfam" id="PF25914">
    <property type="entry name" value="RNF6_N"/>
    <property type="match status" value="1"/>
</dbReference>
<proteinExistence type="inferred from homology"/>
<reference evidence="15" key="3">
    <citation type="submission" date="2025-09" db="UniProtKB">
        <authorList>
            <consortium name="Ensembl"/>
        </authorList>
    </citation>
    <scope>IDENTIFICATION</scope>
</reference>
<dbReference type="KEGG" id="pmua:114595744"/>
<evidence type="ECO:0000256" key="4">
    <source>
        <dbReference type="ARBA" id="ARBA00012483"/>
    </source>
</evidence>
<dbReference type="GO" id="GO:0085020">
    <property type="term" value="P:protein K6-linked ubiquitination"/>
    <property type="evidence" value="ECO:0007669"/>
    <property type="project" value="Ensembl"/>
</dbReference>
<dbReference type="EC" id="2.3.2.27" evidence="4"/>
<dbReference type="Ensembl" id="ENSPMRT00000006077.1">
    <property type="protein sequence ID" value="ENSPMRP00000005713.1"/>
    <property type="gene ID" value="ENSPMRG00000003878.1"/>
</dbReference>
<evidence type="ECO:0000313" key="15">
    <source>
        <dbReference type="Ensembl" id="ENSPMRP00000005713.1"/>
    </source>
</evidence>
<organism evidence="15 16">
    <name type="scientific">Podarcis muralis</name>
    <name type="common">Wall lizard</name>
    <name type="synonym">Lacerta muralis</name>
    <dbReference type="NCBI Taxonomy" id="64176"/>
    <lineage>
        <taxon>Eukaryota</taxon>
        <taxon>Metazoa</taxon>
        <taxon>Chordata</taxon>
        <taxon>Craniata</taxon>
        <taxon>Vertebrata</taxon>
        <taxon>Euteleostomi</taxon>
        <taxon>Lepidosauria</taxon>
        <taxon>Squamata</taxon>
        <taxon>Bifurcata</taxon>
        <taxon>Unidentata</taxon>
        <taxon>Episquamata</taxon>
        <taxon>Laterata</taxon>
        <taxon>Lacertibaenia</taxon>
        <taxon>Lacertidae</taxon>
        <taxon>Podarcis</taxon>
    </lineage>
</organism>
<dbReference type="GeneTree" id="ENSGT00940000158530"/>
<dbReference type="GO" id="GO:0048675">
    <property type="term" value="P:axon extension"/>
    <property type="evidence" value="ECO:0007669"/>
    <property type="project" value="Ensembl"/>
</dbReference>